<dbReference type="PANTHER" id="PTHR43420:SF3">
    <property type="entry name" value="N-ACETYLTRANSFERASE DOMAIN-CONTAINING PROTEIN"/>
    <property type="match status" value="1"/>
</dbReference>
<protein>
    <submittedName>
        <fullName evidence="4">Acetyltransferase</fullName>
    </submittedName>
</protein>
<evidence type="ECO:0000256" key="2">
    <source>
        <dbReference type="ARBA" id="ARBA00023315"/>
    </source>
</evidence>
<dbReference type="Pfam" id="PF08445">
    <property type="entry name" value="FR47"/>
    <property type="match status" value="1"/>
</dbReference>
<evidence type="ECO:0000256" key="1">
    <source>
        <dbReference type="ARBA" id="ARBA00022679"/>
    </source>
</evidence>
<dbReference type="InterPro" id="IPR000182">
    <property type="entry name" value="GNAT_dom"/>
</dbReference>
<dbReference type="GO" id="GO:0016747">
    <property type="term" value="F:acyltransferase activity, transferring groups other than amino-acyl groups"/>
    <property type="evidence" value="ECO:0007669"/>
    <property type="project" value="InterPro"/>
</dbReference>
<dbReference type="Proteomes" id="UP000005038">
    <property type="component" value="Unassembled WGS sequence"/>
</dbReference>
<dbReference type="STRING" id="1108044.GOOTI_128_00150"/>
<dbReference type="InterPro" id="IPR013653">
    <property type="entry name" value="GCN5-like_dom"/>
</dbReference>
<comment type="caution">
    <text evidence="4">The sequence shown here is derived from an EMBL/GenBank/DDBJ whole genome shotgun (WGS) entry which is preliminary data.</text>
</comment>
<reference evidence="4" key="1">
    <citation type="submission" date="2012-02" db="EMBL/GenBank/DDBJ databases">
        <title>Whole genome shotgun sequence of Gordonia otitidis NBRC 100426.</title>
        <authorList>
            <person name="Yoshida I."/>
            <person name="Hosoyama A."/>
            <person name="Tsuchikane K."/>
            <person name="Katsumata H."/>
            <person name="Yamazaki S."/>
            <person name="Fujita N."/>
        </authorList>
    </citation>
    <scope>NUCLEOTIDE SEQUENCE [LARGE SCALE GENOMIC DNA]</scope>
    <source>
        <strain evidence="4">NBRC 100426</strain>
    </source>
</reference>
<dbReference type="InterPro" id="IPR016181">
    <property type="entry name" value="Acyl_CoA_acyltransferase"/>
</dbReference>
<accession>H5TN14</accession>
<feature type="domain" description="N-acetyltransferase" evidence="3">
    <location>
        <begin position="112"/>
        <end position="239"/>
    </location>
</feature>
<organism evidence="4 5">
    <name type="scientific">Gordonia otitidis (strain DSM 44809 / CCUG 52243 / JCM 12355 / NBRC 100426 / IFM 10032)</name>
    <dbReference type="NCBI Taxonomy" id="1108044"/>
    <lineage>
        <taxon>Bacteria</taxon>
        <taxon>Bacillati</taxon>
        <taxon>Actinomycetota</taxon>
        <taxon>Actinomycetes</taxon>
        <taxon>Mycobacteriales</taxon>
        <taxon>Gordoniaceae</taxon>
        <taxon>Gordonia</taxon>
    </lineage>
</organism>
<name>H5TN14_GORO1</name>
<keyword evidence="5" id="KW-1185">Reference proteome</keyword>
<dbReference type="OrthoDB" id="9797456at2"/>
<dbReference type="EMBL" id="BAFB01000128">
    <property type="protein sequence ID" value="GAB34872.1"/>
    <property type="molecule type" value="Genomic_DNA"/>
</dbReference>
<dbReference type="PANTHER" id="PTHR43420">
    <property type="entry name" value="ACETYLTRANSFERASE"/>
    <property type="match status" value="1"/>
</dbReference>
<dbReference type="RefSeq" id="WP_007239101.1">
    <property type="nucleotide sequence ID" value="NZ_BAFB01000128.1"/>
</dbReference>
<dbReference type="PROSITE" id="PS51186">
    <property type="entry name" value="GNAT"/>
    <property type="match status" value="1"/>
</dbReference>
<dbReference type="Gene3D" id="3.40.630.30">
    <property type="match status" value="1"/>
</dbReference>
<gene>
    <name evidence="4" type="ORF">GOOTI_128_00150</name>
</gene>
<evidence type="ECO:0000313" key="5">
    <source>
        <dbReference type="Proteomes" id="UP000005038"/>
    </source>
</evidence>
<dbReference type="InterPro" id="IPR050680">
    <property type="entry name" value="YpeA/RimI_acetyltransf"/>
</dbReference>
<dbReference type="CDD" id="cd04301">
    <property type="entry name" value="NAT_SF"/>
    <property type="match status" value="1"/>
</dbReference>
<dbReference type="AlphaFoldDB" id="H5TN14"/>
<keyword evidence="2" id="KW-0012">Acyltransferase</keyword>
<evidence type="ECO:0000259" key="3">
    <source>
        <dbReference type="PROSITE" id="PS51186"/>
    </source>
</evidence>
<keyword evidence="1" id="KW-0808">Transferase</keyword>
<evidence type="ECO:0000313" key="4">
    <source>
        <dbReference type="EMBL" id="GAB34872.1"/>
    </source>
</evidence>
<sequence length="239" mass="26082">MARIPDSDRRVDPDADSAVLDNPAHSALLGPHARFAERYGTALRYPVDVSPWVALPDDPSTADWDDAAELVGPNGTITLATVTVEPPEGWISRMRMAGVQMIGDTVRGQSDAEVVELGATDVDDMLDLVQSTRPGPFRRRTVELGTYLGIRRGGTLIAMAGERMHPPGWSEISAVCTDPEFRGEGLASRVMLAVVEVIRRRGDLPFLHAAADNTSAIRLYENLGFTHRREAVFQAVQRP</sequence>
<dbReference type="SUPFAM" id="SSF55729">
    <property type="entry name" value="Acyl-CoA N-acyltransferases (Nat)"/>
    <property type="match status" value="1"/>
</dbReference>
<proteinExistence type="predicted"/>